<keyword evidence="3 5" id="KW-0238">DNA-binding</keyword>
<dbReference type="EMBL" id="LFKP01000008">
    <property type="protein sequence ID" value="OHV96584.1"/>
    <property type="molecule type" value="Genomic_DNA"/>
</dbReference>
<dbReference type="Pfam" id="PF00589">
    <property type="entry name" value="Phage_integrase"/>
    <property type="match status" value="1"/>
</dbReference>
<dbReference type="InterPro" id="IPR011010">
    <property type="entry name" value="DNA_brk_join_enz"/>
</dbReference>
<evidence type="ECO:0000259" key="7">
    <source>
        <dbReference type="PROSITE" id="PS51900"/>
    </source>
</evidence>
<dbReference type="AlphaFoldDB" id="A0A1S1U9Y5"/>
<dbReference type="GO" id="GO:0015074">
    <property type="term" value="P:DNA integration"/>
    <property type="evidence" value="ECO:0007669"/>
    <property type="project" value="UniProtKB-KW"/>
</dbReference>
<dbReference type="RefSeq" id="WP_071078133.1">
    <property type="nucleotide sequence ID" value="NZ_LFKP01000008.1"/>
</dbReference>
<dbReference type="Proteomes" id="UP000179840">
    <property type="component" value="Unassembled WGS sequence"/>
</dbReference>
<evidence type="ECO:0000313" key="8">
    <source>
        <dbReference type="EMBL" id="OHV96584.1"/>
    </source>
</evidence>
<comment type="caution">
    <text evidence="8">The sequence shown here is derived from an EMBL/GenBank/DDBJ whole genome shotgun (WGS) entry which is preliminary data.</text>
</comment>
<dbReference type="InterPro" id="IPR010998">
    <property type="entry name" value="Integrase_recombinase_N"/>
</dbReference>
<dbReference type="Gene3D" id="1.10.443.10">
    <property type="entry name" value="Intergrase catalytic core"/>
    <property type="match status" value="1"/>
</dbReference>
<feature type="domain" description="Tyr recombinase" evidence="6">
    <location>
        <begin position="214"/>
        <end position="387"/>
    </location>
</feature>
<dbReference type="SUPFAM" id="SSF56349">
    <property type="entry name" value="DNA breaking-rejoining enzymes"/>
    <property type="match status" value="1"/>
</dbReference>
<dbReference type="PANTHER" id="PTHR30629">
    <property type="entry name" value="PROPHAGE INTEGRASE"/>
    <property type="match status" value="1"/>
</dbReference>
<evidence type="ECO:0000256" key="5">
    <source>
        <dbReference type="PROSITE-ProRule" id="PRU01248"/>
    </source>
</evidence>
<dbReference type="InterPro" id="IPR002104">
    <property type="entry name" value="Integrase_catalytic"/>
</dbReference>
<dbReference type="Gene3D" id="1.10.150.130">
    <property type="match status" value="1"/>
</dbReference>
<dbReference type="InterPro" id="IPR050808">
    <property type="entry name" value="Phage_Integrase"/>
</dbReference>
<dbReference type="GO" id="GO:0003677">
    <property type="term" value="F:DNA binding"/>
    <property type="evidence" value="ECO:0007669"/>
    <property type="project" value="UniProtKB-UniRule"/>
</dbReference>
<dbReference type="PROSITE" id="PS51898">
    <property type="entry name" value="TYR_RECOMBINASE"/>
    <property type="match status" value="1"/>
</dbReference>
<evidence type="ECO:0000256" key="4">
    <source>
        <dbReference type="ARBA" id="ARBA00023172"/>
    </source>
</evidence>
<comment type="similarity">
    <text evidence="1">Belongs to the 'phage' integrase family.</text>
</comment>
<dbReference type="Pfam" id="PF13356">
    <property type="entry name" value="Arm-DNA-bind_3"/>
    <property type="match status" value="1"/>
</dbReference>
<dbReference type="GO" id="GO:0006310">
    <property type="term" value="P:DNA recombination"/>
    <property type="evidence" value="ECO:0007669"/>
    <property type="project" value="UniProtKB-KW"/>
</dbReference>
<evidence type="ECO:0000256" key="3">
    <source>
        <dbReference type="ARBA" id="ARBA00023125"/>
    </source>
</evidence>
<keyword evidence="2" id="KW-0229">DNA integration</keyword>
<dbReference type="InterPro" id="IPR025166">
    <property type="entry name" value="Integrase_DNA_bind_dom"/>
</dbReference>
<proteinExistence type="inferred from homology"/>
<dbReference type="InterPro" id="IPR053876">
    <property type="entry name" value="Phage_int_M"/>
</dbReference>
<organism evidence="8 9">
    <name type="scientific">Janthinobacterium lividum</name>
    <dbReference type="NCBI Taxonomy" id="29581"/>
    <lineage>
        <taxon>Bacteria</taxon>
        <taxon>Pseudomonadati</taxon>
        <taxon>Pseudomonadota</taxon>
        <taxon>Betaproteobacteria</taxon>
        <taxon>Burkholderiales</taxon>
        <taxon>Oxalobacteraceae</taxon>
        <taxon>Janthinobacterium</taxon>
    </lineage>
</organism>
<evidence type="ECO:0000256" key="2">
    <source>
        <dbReference type="ARBA" id="ARBA00022908"/>
    </source>
</evidence>
<name>A0A1S1U9Y5_9BURK</name>
<reference evidence="8 9" key="1">
    <citation type="submission" date="2015-06" db="EMBL/GenBank/DDBJ databases">
        <title>Draft genome sequencing of a biphenyl-degrading bacterium, Janthinobacterium lividum MEG1.</title>
        <authorList>
            <person name="Shimodaira J."/>
            <person name="Hatta T."/>
        </authorList>
    </citation>
    <scope>NUCLEOTIDE SEQUENCE [LARGE SCALE GENOMIC DNA]</scope>
    <source>
        <strain evidence="8 9">MEG1</strain>
    </source>
</reference>
<keyword evidence="4" id="KW-0233">DNA recombination</keyword>
<dbReference type="InterPro" id="IPR013762">
    <property type="entry name" value="Integrase-like_cat_sf"/>
</dbReference>
<dbReference type="InterPro" id="IPR038488">
    <property type="entry name" value="Integrase_DNA-bd_sf"/>
</dbReference>
<gene>
    <name evidence="8" type="ORF">AKG95_17865</name>
</gene>
<accession>A0A1S1U9Y5</accession>
<protein>
    <submittedName>
        <fullName evidence="8">Integrase</fullName>
    </submittedName>
</protein>
<dbReference type="PROSITE" id="PS51900">
    <property type="entry name" value="CB"/>
    <property type="match status" value="1"/>
</dbReference>
<evidence type="ECO:0000313" key="9">
    <source>
        <dbReference type="Proteomes" id="UP000179840"/>
    </source>
</evidence>
<dbReference type="PANTHER" id="PTHR30629:SF2">
    <property type="entry name" value="PROPHAGE INTEGRASE INTS-RELATED"/>
    <property type="match status" value="1"/>
</dbReference>
<dbReference type="InterPro" id="IPR044068">
    <property type="entry name" value="CB"/>
</dbReference>
<feature type="domain" description="Core-binding (CB)" evidence="7">
    <location>
        <begin position="102"/>
        <end position="183"/>
    </location>
</feature>
<evidence type="ECO:0000256" key="1">
    <source>
        <dbReference type="ARBA" id="ARBA00008857"/>
    </source>
</evidence>
<dbReference type="Pfam" id="PF22022">
    <property type="entry name" value="Phage_int_M"/>
    <property type="match status" value="1"/>
</dbReference>
<evidence type="ECO:0000259" key="6">
    <source>
        <dbReference type="PROSITE" id="PS51898"/>
    </source>
</evidence>
<dbReference type="Gene3D" id="3.30.160.390">
    <property type="entry name" value="Integrase, DNA-binding domain"/>
    <property type="match status" value="1"/>
</dbReference>
<sequence length="411" mass="45718">MARTVEKLTALTVSRAKTPGYFGDGAGLYLQVSKTGTKSWIFRYTRERKQREMGLGAVHTVTLAEARGKARDCRALLLEGKDPLETRAADKLTDALDRARAITFNQCASAYIAAHRGSWKNVKHADQWENTLATYAAPFIGDLPVAAVDTGLVVKVLSPIWQEKTETATRLRGRIESILDWATVSKYRVGENPARWRGHLDNLLADPGKLGRVKHHPALPWQDVGGFMKELRQRDGMSARAVEFAILTAARSGEVRGAAWEEIDMDCALWTIPAVRMKAGREHRIPLSAEAIALLKQMPRVEKYVFPGSKKATPLSDMSLTAVLRRMGRNDITVHGFRSTFRDWCSESVANSFPREVCEHALAHSLPDKVEAAYRRGDLLEKRILLMQVWSNYCNSVPVVASVTAIHGTAM</sequence>
<dbReference type="CDD" id="cd00801">
    <property type="entry name" value="INT_P4_C"/>
    <property type="match status" value="1"/>
</dbReference>